<gene>
    <name evidence="8" type="ORF">CTI12_AA009370</name>
</gene>
<sequence length="1113" mass="125116">MPKKKQSSNIEPFVRDSANKRTLHVPNMHSPHVNLHRPFGDVSDLDKHGSAEDEVQGLSHCGQKSFFGHNEYTLTQHNPCGSSRAVVNNTDCHNSFRKGKTTSSVLHSVEDATPYTLGPTTSHPVHVFQTYENTLFQMRGSNPPNIQGTYFPYTDCRQSHQLERTMHPLTSKGDPCKRKGGMPGQGIMLQAERGRGGHTEQQQRNVGGGEGNSHYANEMCYLYSDGASFDLESPVAMPEAFATQGMHYSPTPLPMNEHLSHSQNGQENDPGSISVFTMMSFTKLAIHRKEVNLNYFSGAATSSSMLQPEMPDPAVVTNVAGSSAYRAFWFGERLKSSRGSRIRYGRCCGEGKVRLQQERDPPDSIKQLFKDKHFMENIRAYNQMFSMTSFGAQIDDTINNGRGPYVFKVSGEIRHQIGALCPPDNERPKFLQLYIYDTRNEVANRLYHFGGATSGYLKPKVVEHLIQILDTHNELVALFRTARDICNENDVPDFTVRLYNVDGARQYEVPSTDILGAIVFESGPEINTEYEVIIQKKGERPQRINKLHSTYMALQFPLLFVYGQPGYTTKLTLETRGMSLSEIALLNKTYKSVIDKIIKRQNVTVMYICMTNLHFLCISLPMQFYTRQKVHDFVEALKDGAIFGPAAGGYRAILLDRHGDAIHANMDADDIHHFRPVLILGQAFRITDFECTPTDKWQRTLENPTSFSFTRPTRIDAIPAESFPDHYFHFTSYNQLPTKVWDPRDKGIKDYPVLTDYIGCYITSGEAGNIGNPTTNQSRIRKVEIQNLKVTKFLKRANKNSKKNRIPFQQIFKHKAASYKRVRFTCQATITRLNTSRGWYYTSCCVCINKVTHSDGNYKCKTHGVIPAPNYRYNFRATLTDGTGLATFIFFTPKADDFIGVNCGDLVASNKGLQRGHFPKEIEAIVGTNHTFQFHYNTTSNPGVTEFVMDEVFGITDRPKQIALNPSELDSLPKGLPAPTPELKVQTTTEGAGHDDSSKGLSTSIQTCLDVSFTCTTALPKIENVQTKGDTAVLQKEEQTPTKQGQRTLPQTQTKQETTPPQAASVAMQTRSKTEMEPNVAPKTVKHRIFTEEPSENKKKELERTQHPPSFAT</sequence>
<evidence type="ECO:0000259" key="7">
    <source>
        <dbReference type="Pfam" id="PF08646"/>
    </source>
</evidence>
<dbReference type="PANTHER" id="PTHR45786">
    <property type="entry name" value="DNA BINDING PROTEIN-LIKE"/>
    <property type="match status" value="1"/>
</dbReference>
<dbReference type="GO" id="GO:0008270">
    <property type="term" value="F:zinc ion binding"/>
    <property type="evidence" value="ECO:0007669"/>
    <property type="project" value="UniProtKB-KW"/>
</dbReference>
<dbReference type="GO" id="GO:0003677">
    <property type="term" value="F:DNA binding"/>
    <property type="evidence" value="ECO:0007669"/>
    <property type="project" value="UniProtKB-KW"/>
</dbReference>
<evidence type="ECO:0000256" key="1">
    <source>
        <dbReference type="ARBA" id="ARBA00005690"/>
    </source>
</evidence>
<dbReference type="Pfam" id="PF08646">
    <property type="entry name" value="Rep_fac-A_C"/>
    <property type="match status" value="1"/>
</dbReference>
<evidence type="ECO:0000256" key="6">
    <source>
        <dbReference type="SAM" id="MobiDB-lite"/>
    </source>
</evidence>
<organism evidence="8 9">
    <name type="scientific">Artemisia annua</name>
    <name type="common">Sweet wormwood</name>
    <dbReference type="NCBI Taxonomy" id="35608"/>
    <lineage>
        <taxon>Eukaryota</taxon>
        <taxon>Viridiplantae</taxon>
        <taxon>Streptophyta</taxon>
        <taxon>Embryophyta</taxon>
        <taxon>Tracheophyta</taxon>
        <taxon>Spermatophyta</taxon>
        <taxon>Magnoliopsida</taxon>
        <taxon>eudicotyledons</taxon>
        <taxon>Gunneridae</taxon>
        <taxon>Pentapetalae</taxon>
        <taxon>asterids</taxon>
        <taxon>campanulids</taxon>
        <taxon>Asterales</taxon>
        <taxon>Asteraceae</taxon>
        <taxon>Asteroideae</taxon>
        <taxon>Anthemideae</taxon>
        <taxon>Artemisiinae</taxon>
        <taxon>Artemisia</taxon>
    </lineage>
</organism>
<reference evidence="8 9" key="1">
    <citation type="journal article" date="2018" name="Mol. Plant">
        <title>The genome of Artemisia annua provides insight into the evolution of Asteraceae family and artemisinin biosynthesis.</title>
        <authorList>
            <person name="Shen Q."/>
            <person name="Zhang L."/>
            <person name="Liao Z."/>
            <person name="Wang S."/>
            <person name="Yan T."/>
            <person name="Shi P."/>
            <person name="Liu M."/>
            <person name="Fu X."/>
            <person name="Pan Q."/>
            <person name="Wang Y."/>
            <person name="Lv Z."/>
            <person name="Lu X."/>
            <person name="Zhang F."/>
            <person name="Jiang W."/>
            <person name="Ma Y."/>
            <person name="Chen M."/>
            <person name="Hao X."/>
            <person name="Li L."/>
            <person name="Tang Y."/>
            <person name="Lv G."/>
            <person name="Zhou Y."/>
            <person name="Sun X."/>
            <person name="Brodelius P.E."/>
            <person name="Rose J.K.C."/>
            <person name="Tang K."/>
        </authorList>
    </citation>
    <scope>NUCLEOTIDE SEQUENCE [LARGE SCALE GENOMIC DNA]</scope>
    <source>
        <strain evidence="9">cv. Huhao1</strain>
        <tissue evidence="8">Leaf</tissue>
    </source>
</reference>
<keyword evidence="5" id="KW-0238">DNA-binding</keyword>
<dbReference type="PANTHER" id="PTHR45786:SF74">
    <property type="entry name" value="ATP-DEPENDENT DNA HELICASE"/>
    <property type="match status" value="1"/>
</dbReference>
<dbReference type="Proteomes" id="UP000245207">
    <property type="component" value="Unassembled WGS sequence"/>
</dbReference>
<feature type="compositionally biased region" description="Basic and acidic residues" evidence="6">
    <location>
        <begin position="1089"/>
        <end position="1106"/>
    </location>
</feature>
<dbReference type="AlphaFoldDB" id="A0A2U1QME1"/>
<dbReference type="Gene3D" id="2.40.50.140">
    <property type="entry name" value="Nucleic acid-binding proteins"/>
    <property type="match status" value="1"/>
</dbReference>
<accession>A0A2U1QME1</accession>
<dbReference type="EMBL" id="PKPP01000031">
    <property type="protein sequence ID" value="PWA99184.1"/>
    <property type="molecule type" value="Genomic_DNA"/>
</dbReference>
<dbReference type="SUPFAM" id="SSF50249">
    <property type="entry name" value="Nucleic acid-binding proteins"/>
    <property type="match status" value="1"/>
</dbReference>
<evidence type="ECO:0000256" key="5">
    <source>
        <dbReference type="ARBA" id="ARBA00023125"/>
    </source>
</evidence>
<feature type="region of interest" description="Disordered" evidence="6">
    <location>
        <begin position="966"/>
        <end position="1002"/>
    </location>
</feature>
<dbReference type="STRING" id="35608.A0A2U1QME1"/>
<feature type="domain" description="Replication factor A C-terminal" evidence="7">
    <location>
        <begin position="824"/>
        <end position="936"/>
    </location>
</feature>
<name>A0A2U1QME1_ARTAN</name>
<feature type="compositionally biased region" description="Low complexity" evidence="6">
    <location>
        <begin position="1050"/>
        <end position="1062"/>
    </location>
</feature>
<protein>
    <recommendedName>
        <fullName evidence="7">Replication factor A C-terminal domain-containing protein</fullName>
    </recommendedName>
</protein>
<comment type="similarity">
    <text evidence="1">Belongs to the replication factor A protein 1 family.</text>
</comment>
<evidence type="ECO:0000313" key="8">
    <source>
        <dbReference type="EMBL" id="PWA99184.1"/>
    </source>
</evidence>
<keyword evidence="9" id="KW-1185">Reference proteome</keyword>
<keyword evidence="2" id="KW-0479">Metal-binding</keyword>
<evidence type="ECO:0000256" key="3">
    <source>
        <dbReference type="ARBA" id="ARBA00022771"/>
    </source>
</evidence>
<dbReference type="InterPro" id="IPR012340">
    <property type="entry name" value="NA-bd_OB-fold"/>
</dbReference>
<comment type="caution">
    <text evidence="8">The sequence shown here is derived from an EMBL/GenBank/DDBJ whole genome shotgun (WGS) entry which is preliminary data.</text>
</comment>
<feature type="region of interest" description="Disordered" evidence="6">
    <location>
        <begin position="1030"/>
        <end position="1113"/>
    </location>
</feature>
<dbReference type="CDD" id="cd04476">
    <property type="entry name" value="RPA1_DBD_C"/>
    <property type="match status" value="1"/>
</dbReference>
<dbReference type="InterPro" id="IPR013955">
    <property type="entry name" value="Rep_factor-A_C"/>
</dbReference>
<evidence type="ECO:0000313" key="9">
    <source>
        <dbReference type="Proteomes" id="UP000245207"/>
    </source>
</evidence>
<keyword evidence="3" id="KW-0863">Zinc-finger</keyword>
<proteinExistence type="inferred from homology"/>
<evidence type="ECO:0000256" key="2">
    <source>
        <dbReference type="ARBA" id="ARBA00022723"/>
    </source>
</evidence>
<keyword evidence="4" id="KW-0862">Zinc</keyword>
<dbReference type="InterPro" id="IPR047192">
    <property type="entry name" value="Euk_RPA1_DBD_C"/>
</dbReference>
<evidence type="ECO:0000256" key="4">
    <source>
        <dbReference type="ARBA" id="ARBA00022833"/>
    </source>
</evidence>